<feature type="binding site" evidence="7">
    <location>
        <position position="240"/>
    </location>
    <ligand>
        <name>Mg(2+)</name>
        <dbReference type="ChEBI" id="CHEBI:18420"/>
    </ligand>
</feature>
<evidence type="ECO:0000259" key="9">
    <source>
        <dbReference type="PROSITE" id="PS51709"/>
    </source>
</evidence>
<dbReference type="Proteomes" id="UP001501207">
    <property type="component" value="Unassembled WGS sequence"/>
</dbReference>
<feature type="binding site" evidence="7">
    <location>
        <begin position="280"/>
        <end position="283"/>
    </location>
    <ligand>
        <name>GTP</name>
        <dbReference type="ChEBI" id="CHEBI:37565"/>
    </ligand>
</feature>
<dbReference type="NCBIfam" id="NF003661">
    <property type="entry name" value="PRK05291.1-3"/>
    <property type="match status" value="1"/>
</dbReference>
<feature type="binding site" evidence="7">
    <location>
        <position position="130"/>
    </location>
    <ligand>
        <name>(6S)-5-formyl-5,6,7,8-tetrahydrofolate</name>
        <dbReference type="ChEBI" id="CHEBI:57457"/>
    </ligand>
</feature>
<dbReference type="NCBIfam" id="TIGR00231">
    <property type="entry name" value="small_GTP"/>
    <property type="match status" value="1"/>
</dbReference>
<dbReference type="InterPro" id="IPR031168">
    <property type="entry name" value="G_TrmE"/>
</dbReference>
<comment type="subcellular location">
    <subcellularLocation>
        <location evidence="7">Cytoplasm</location>
    </subcellularLocation>
</comment>
<evidence type="ECO:0000256" key="4">
    <source>
        <dbReference type="ARBA" id="ARBA00022842"/>
    </source>
</evidence>
<keyword evidence="4 7" id="KW-0460">Magnesium</keyword>
<dbReference type="Gene3D" id="3.40.50.300">
    <property type="entry name" value="P-loop containing nucleotide triphosphate hydrolases"/>
    <property type="match status" value="1"/>
</dbReference>
<organism evidence="10 11">
    <name type="scientific">Compostibacter hankyongensis</name>
    <dbReference type="NCBI Taxonomy" id="1007089"/>
    <lineage>
        <taxon>Bacteria</taxon>
        <taxon>Pseudomonadati</taxon>
        <taxon>Bacteroidota</taxon>
        <taxon>Chitinophagia</taxon>
        <taxon>Chitinophagales</taxon>
        <taxon>Chitinophagaceae</taxon>
        <taxon>Compostibacter</taxon>
    </lineage>
</organism>
<comment type="caution">
    <text evidence="10">The sequence shown here is derived from an EMBL/GenBank/DDBJ whole genome shotgun (WGS) entry which is preliminary data.</text>
</comment>
<keyword evidence="7" id="KW-0479">Metal-binding</keyword>
<evidence type="ECO:0000256" key="1">
    <source>
        <dbReference type="ARBA" id="ARBA00011043"/>
    </source>
</evidence>
<keyword evidence="2 7" id="KW-0819">tRNA processing</keyword>
<dbReference type="InterPro" id="IPR005225">
    <property type="entry name" value="Small_GTP-bd"/>
</dbReference>
<keyword evidence="5 7" id="KW-0630">Potassium</keyword>
<feature type="binding site" evidence="7">
    <location>
        <begin position="236"/>
        <end position="241"/>
    </location>
    <ligand>
        <name>GTP</name>
        <dbReference type="ChEBI" id="CHEBI:37565"/>
    </ligand>
</feature>
<evidence type="ECO:0000256" key="3">
    <source>
        <dbReference type="ARBA" id="ARBA00022741"/>
    </source>
</evidence>
<dbReference type="InterPro" id="IPR006073">
    <property type="entry name" value="GTP-bd"/>
</dbReference>
<evidence type="ECO:0000313" key="10">
    <source>
        <dbReference type="EMBL" id="GAA4311029.1"/>
    </source>
</evidence>
<dbReference type="InterPro" id="IPR027266">
    <property type="entry name" value="TrmE/GcvT-like"/>
</dbReference>
<dbReference type="CDD" id="cd04164">
    <property type="entry name" value="trmE"/>
    <property type="match status" value="1"/>
</dbReference>
<feature type="domain" description="TrmE-type G" evidence="9">
    <location>
        <begin position="226"/>
        <end position="386"/>
    </location>
</feature>
<comment type="similarity">
    <text evidence="1 7 8">Belongs to the TRAFAC class TrmE-Era-EngA-EngB-Septin-like GTPase superfamily. TrmE GTPase family.</text>
</comment>
<keyword evidence="3 7" id="KW-0547">Nucleotide-binding</keyword>
<dbReference type="Pfam" id="PF12631">
    <property type="entry name" value="MnmE_helical"/>
    <property type="match status" value="1"/>
</dbReference>
<dbReference type="PROSITE" id="PS51709">
    <property type="entry name" value="G_TRME"/>
    <property type="match status" value="1"/>
</dbReference>
<evidence type="ECO:0000256" key="5">
    <source>
        <dbReference type="ARBA" id="ARBA00022958"/>
    </source>
</evidence>
<reference evidence="11" key="1">
    <citation type="journal article" date="2019" name="Int. J. Syst. Evol. Microbiol.">
        <title>The Global Catalogue of Microorganisms (GCM) 10K type strain sequencing project: providing services to taxonomists for standard genome sequencing and annotation.</title>
        <authorList>
            <consortium name="The Broad Institute Genomics Platform"/>
            <consortium name="The Broad Institute Genome Sequencing Center for Infectious Disease"/>
            <person name="Wu L."/>
            <person name="Ma J."/>
        </authorList>
    </citation>
    <scope>NUCLEOTIDE SEQUENCE [LARGE SCALE GENOMIC DNA]</scope>
    <source>
        <strain evidence="11">JCM 17664</strain>
    </source>
</reference>
<accession>A0ABP8FU85</accession>
<dbReference type="CDD" id="cd14858">
    <property type="entry name" value="TrmE_N"/>
    <property type="match status" value="1"/>
</dbReference>
<dbReference type="InterPro" id="IPR025867">
    <property type="entry name" value="MnmE_helical"/>
</dbReference>
<dbReference type="EMBL" id="BAABFN010000004">
    <property type="protein sequence ID" value="GAA4311029.1"/>
    <property type="molecule type" value="Genomic_DNA"/>
</dbReference>
<comment type="caution">
    <text evidence="7">Lacks conserved residue(s) required for the propagation of feature annotation.</text>
</comment>
<gene>
    <name evidence="7 10" type="primary">mnmE</name>
    <name evidence="7" type="synonym">trmE</name>
    <name evidence="10" type="ORF">GCM10023143_19910</name>
</gene>
<feature type="binding site" evidence="7">
    <location>
        <position position="91"/>
    </location>
    <ligand>
        <name>(6S)-5-formyl-5,6,7,8-tetrahydrofolate</name>
        <dbReference type="ChEBI" id="CHEBI:57457"/>
    </ligand>
</feature>
<dbReference type="SUPFAM" id="SSF52540">
    <property type="entry name" value="P-loop containing nucleoside triphosphate hydrolases"/>
    <property type="match status" value="1"/>
</dbReference>
<dbReference type="HAMAP" id="MF_00379">
    <property type="entry name" value="GTPase_MnmE"/>
    <property type="match status" value="1"/>
</dbReference>
<dbReference type="PRINTS" id="PR00449">
    <property type="entry name" value="RASTRNSFRMNG"/>
</dbReference>
<dbReference type="Gene3D" id="1.20.120.430">
    <property type="entry name" value="tRNA modification GTPase MnmE domain 2"/>
    <property type="match status" value="1"/>
</dbReference>
<keyword evidence="7" id="KW-0963">Cytoplasm</keyword>
<dbReference type="EC" id="3.6.-.-" evidence="7"/>
<dbReference type="PANTHER" id="PTHR42714:SF2">
    <property type="entry name" value="TRNA MODIFICATION GTPASE GTPBP3, MITOCHONDRIAL"/>
    <property type="match status" value="1"/>
</dbReference>
<dbReference type="InterPro" id="IPR004520">
    <property type="entry name" value="GTPase_MnmE"/>
</dbReference>
<comment type="cofactor">
    <cofactor evidence="7">
        <name>K(+)</name>
        <dbReference type="ChEBI" id="CHEBI:29103"/>
    </cofactor>
    <text evidence="7">Binds 1 potassium ion per subunit.</text>
</comment>
<feature type="binding site" evidence="7">
    <location>
        <position position="31"/>
    </location>
    <ligand>
        <name>(6S)-5-formyl-5,6,7,8-tetrahydrofolate</name>
        <dbReference type="ChEBI" id="CHEBI:57457"/>
    </ligand>
</feature>
<dbReference type="RefSeq" id="WP_344978768.1">
    <property type="nucleotide sequence ID" value="NZ_BAABFN010000004.1"/>
</dbReference>
<comment type="subunit">
    <text evidence="7">Homodimer. Heterotetramer of two MnmE and two MnmG subunits.</text>
</comment>
<evidence type="ECO:0000256" key="6">
    <source>
        <dbReference type="ARBA" id="ARBA00023134"/>
    </source>
</evidence>
<evidence type="ECO:0000256" key="8">
    <source>
        <dbReference type="RuleBase" id="RU003313"/>
    </source>
</evidence>
<sequence length="464" mass="50020">MTENSIFPGPVNDTIVALATPPGLSAIGMIRLSGPAAISMAGGIFGPAELELQPSHTLHYGTLRDGLRIVDEVVVGIYKAPHSYTGEPIAEISGHGSPYILEQILQLCLRQGARLAEPGEFTRRAFLNGKLDLAQAEAVADLIASRSAAAQRSALHNLRGGFSRKLEALRAQLIQFAALIELELDFSEEDVEFADRSRLYALVDSAIGEVQQLIDSFRLGNVVKQGVSVAIVGPPNAGKSTLLNALLNEERAIVSETAGTTRDTIEESLNINGVLFRLIDTAGIREHTTDTIEQIGMGKSLEKMRSADLVLYLFDVTGATPQWMDERRSALEKENIRYLLIGNKTDLPGGAEAAGKLAGAGKTLLISAKAQENIRQLKDALYKAVTGGEIQPEDTILTNTRHLAALREALASLTAVREGLDAHISADLLTPDIRRCLHFLGEITGVVTHENVLDYIFSQFCIGK</sequence>
<dbReference type="Pfam" id="PF10396">
    <property type="entry name" value="TrmE_N"/>
    <property type="match status" value="1"/>
</dbReference>
<comment type="function">
    <text evidence="7">Exhibits a very high intrinsic GTPase hydrolysis rate. Involved in the addition of a carboxymethylaminomethyl (cmnm) group at the wobble position (U34) of certain tRNAs, forming tRNA-cmnm(5)s(2)U34.</text>
</comment>
<dbReference type="SUPFAM" id="SSF116878">
    <property type="entry name" value="TrmE connector domain"/>
    <property type="match status" value="1"/>
</dbReference>
<keyword evidence="7" id="KW-0378">Hydrolase</keyword>
<protein>
    <recommendedName>
        <fullName evidence="7">tRNA modification GTPase MnmE</fullName>
        <ecNumber evidence="7">3.6.-.-</ecNumber>
    </recommendedName>
</protein>
<evidence type="ECO:0000256" key="2">
    <source>
        <dbReference type="ARBA" id="ARBA00022694"/>
    </source>
</evidence>
<feature type="binding site" evidence="7">
    <location>
        <begin position="255"/>
        <end position="261"/>
    </location>
    <ligand>
        <name>GTP</name>
        <dbReference type="ChEBI" id="CHEBI:37565"/>
    </ligand>
</feature>
<evidence type="ECO:0000313" key="11">
    <source>
        <dbReference type="Proteomes" id="UP001501207"/>
    </source>
</evidence>
<name>A0ABP8FU85_9BACT</name>
<dbReference type="PANTHER" id="PTHR42714">
    <property type="entry name" value="TRNA MODIFICATION GTPASE GTPBP3"/>
    <property type="match status" value="1"/>
</dbReference>
<dbReference type="InterPro" id="IPR027368">
    <property type="entry name" value="MnmE_dom2"/>
</dbReference>
<dbReference type="NCBIfam" id="TIGR00450">
    <property type="entry name" value="mnmE_trmE_thdF"/>
    <property type="match status" value="1"/>
</dbReference>
<proteinExistence type="inferred from homology"/>
<evidence type="ECO:0000256" key="7">
    <source>
        <dbReference type="HAMAP-Rule" id="MF_00379"/>
    </source>
</evidence>
<dbReference type="InterPro" id="IPR018948">
    <property type="entry name" value="GTP-bd_TrmE_N"/>
</dbReference>
<keyword evidence="11" id="KW-1185">Reference proteome</keyword>
<dbReference type="InterPro" id="IPR027417">
    <property type="entry name" value="P-loop_NTPase"/>
</dbReference>
<feature type="binding site" evidence="7">
    <location>
        <position position="261"/>
    </location>
    <ligand>
        <name>Mg(2+)</name>
        <dbReference type="ChEBI" id="CHEBI:18420"/>
    </ligand>
</feature>
<dbReference type="Pfam" id="PF01926">
    <property type="entry name" value="MMR_HSR1"/>
    <property type="match status" value="1"/>
</dbReference>
<keyword evidence="6 7" id="KW-0342">GTP-binding</keyword>
<feature type="binding site" evidence="7">
    <location>
        <position position="464"/>
    </location>
    <ligand>
        <name>(6S)-5-formyl-5,6,7,8-tetrahydrofolate</name>
        <dbReference type="ChEBI" id="CHEBI:57457"/>
    </ligand>
</feature>
<dbReference type="Gene3D" id="3.30.1360.120">
    <property type="entry name" value="Probable tRNA modification gtpase trme, domain 1"/>
    <property type="match status" value="1"/>
</dbReference>